<organism evidence="1 2">
    <name type="scientific">Edaphochlamys debaryana</name>
    <dbReference type="NCBI Taxonomy" id="47281"/>
    <lineage>
        <taxon>Eukaryota</taxon>
        <taxon>Viridiplantae</taxon>
        <taxon>Chlorophyta</taxon>
        <taxon>core chlorophytes</taxon>
        <taxon>Chlorophyceae</taxon>
        <taxon>CS clade</taxon>
        <taxon>Chlamydomonadales</taxon>
        <taxon>Chlamydomonadales incertae sedis</taxon>
        <taxon>Edaphochlamys</taxon>
    </lineage>
</organism>
<proteinExistence type="predicted"/>
<name>A0A836C3A3_9CHLO</name>
<dbReference type="Proteomes" id="UP000612055">
    <property type="component" value="Unassembled WGS sequence"/>
</dbReference>
<accession>A0A836C3A3</accession>
<evidence type="ECO:0008006" key="3">
    <source>
        <dbReference type="Google" id="ProtNLM"/>
    </source>
</evidence>
<dbReference type="AlphaFoldDB" id="A0A836C3A3"/>
<reference evidence="1" key="1">
    <citation type="journal article" date="2020" name="bioRxiv">
        <title>Comparative genomics of Chlamydomonas.</title>
        <authorList>
            <person name="Craig R.J."/>
            <person name="Hasan A.R."/>
            <person name="Ness R.W."/>
            <person name="Keightley P.D."/>
        </authorList>
    </citation>
    <scope>NUCLEOTIDE SEQUENCE</scope>
    <source>
        <strain evidence="1">CCAP 11/70</strain>
    </source>
</reference>
<dbReference type="EMBL" id="JAEHOE010000014">
    <property type="protein sequence ID" value="KAG2497469.1"/>
    <property type="molecule type" value="Genomic_DNA"/>
</dbReference>
<gene>
    <name evidence="1" type="ORF">HYH03_004624</name>
</gene>
<evidence type="ECO:0000313" key="1">
    <source>
        <dbReference type="EMBL" id="KAG2497469.1"/>
    </source>
</evidence>
<protein>
    <recommendedName>
        <fullName evidence="3">Mediator of RNA polymerase II transcription subunit 18</fullName>
    </recommendedName>
</protein>
<keyword evidence="2" id="KW-1185">Reference proteome</keyword>
<sequence>MSSATPNSGANAAAVPAGATSLTECRALGMVEKAESIGALANLLRSLCASYTTHATHMVVLRLPLPLPPGGGAPPGGLSTLLRLTRRLPVQVVHPSASAARQSNPFLDDPPERWEVRHEGPLIQGPALNSLPASMREVTDAACWGAGALEFWKGMGGKVEYECYREGNEYLVVFHGHEIKVVLASVYALQEPGVLRDGSSVKRLGGPGTTGMAVEVALLVPEGRHYEGANLLGAFGAQLAPHVRLARAEAPPPGAAAAGGPAGARRR</sequence>
<dbReference type="OrthoDB" id="533009at2759"/>
<evidence type="ECO:0000313" key="2">
    <source>
        <dbReference type="Proteomes" id="UP000612055"/>
    </source>
</evidence>
<comment type="caution">
    <text evidence="1">The sequence shown here is derived from an EMBL/GenBank/DDBJ whole genome shotgun (WGS) entry which is preliminary data.</text>
</comment>